<protein>
    <recommendedName>
        <fullName evidence="2">Peptidase S9 prolyl oligopeptidase catalytic domain-containing protein</fullName>
    </recommendedName>
</protein>
<dbReference type="GO" id="GO:0008236">
    <property type="term" value="F:serine-type peptidase activity"/>
    <property type="evidence" value="ECO:0007669"/>
    <property type="project" value="InterPro"/>
</dbReference>
<dbReference type="Pfam" id="PF00326">
    <property type="entry name" value="Peptidase_S9"/>
    <property type="match status" value="1"/>
</dbReference>
<dbReference type="Gene3D" id="3.40.50.1820">
    <property type="entry name" value="alpha/beta hydrolase"/>
    <property type="match status" value="1"/>
</dbReference>
<sequence length="933" mass="101296">MVADAIRAALLTLIGLNLSAATSTSTGDTQAVMTIPAVTENQTWTVSLSQDWDVLGPFPIHAREQHFLSPSFPLKLTDPIDLNATWPSSYADGGSVGWTKAQSLDDVIEVSYPSVRWAALRATEGWAALQHHSVLRSVITVYPPSNPSNQETSIPRLLVDLDQGSFFTLLPPSDNKDDKFVPEWHAGNIYALGRAPPNAVSLPYPPSTDSPTTYEIVVSGDYEIRLFGDPRFDLGSEVPKTSIILTVDIQDTVPAVVRVDSHAVVSDFVDGWAFGNAVGVGLRSLDGWWTVTGASVSANLAEIFEVSLLQKTRIAPTQTRIIPITLTQRAPLRHDSIELTLTVESQDTVSEVRIAIPVEHYAQWSADDVPAAGIKASFFYGTSMPASFIVIPPREPTNAPQPPILALHGAGLDALKEHRLSWVEALPRQRHSWVILPAGRTEWGLDWHGPSTREAWNTVEALSDILGAREEWRSWSFAPDTRVLLMGHSNGGQGAWYVGGRYPDRIVGVVPAAGYIKSQAYVPWVQSRSAHYIDPALRALLDSSLTPDDNDLFLSNLADTPILAIHGGDDENVPVWHTRELVATLKTWNPHANVTYREDSGEHHWYEGLFLNDAVKTFVASILSGEGATAAPSSRSYTLTVAVPSDSGSLHGWSVHSLSIPGRLGRLGVDIEPGGISVRTTNIKAFSIRLGSLPEDVKNVPFLVDGQSVELDEASWDQPDFFLALAQEQGVWSPYPLFDVQSVPPTGRILNVLSSAGPITIVIPSQSPSAQLSAGLRIAHNLDVYHKLDADIITEDEAATRMRDGSLASANIVVLARGELGAFSRSILEEARTPFKISGTSLKLRGRLLNGPSMATLFLHPHPTNANSLVLFAYGADMSGFERAVRLFPIRTGVTVPDWIVVGRQADERGTGGVHGAGVWGNNWSWNEAMSAF</sequence>
<evidence type="ECO:0000313" key="3">
    <source>
        <dbReference type="EMBL" id="TBU66167.1"/>
    </source>
</evidence>
<accession>A0A4Q9PAE9</accession>
<feature type="domain" description="Peptidase S9 prolyl oligopeptidase catalytic" evidence="2">
    <location>
        <begin position="437"/>
        <end position="606"/>
    </location>
</feature>
<proteinExistence type="predicted"/>
<dbReference type="PANTHER" id="PTHR43037:SF4">
    <property type="entry name" value="PEPTIDASE S9 PROLYL OLIGOPEPTIDASE CATALYTIC DOMAIN-CONTAINING PROTEIN"/>
    <property type="match status" value="1"/>
</dbReference>
<dbReference type="InterPro" id="IPR001375">
    <property type="entry name" value="Peptidase_S9_cat"/>
</dbReference>
<evidence type="ECO:0000313" key="4">
    <source>
        <dbReference type="Proteomes" id="UP000292082"/>
    </source>
</evidence>
<gene>
    <name evidence="3" type="ORF">BD310DRAFT_912897</name>
</gene>
<dbReference type="InterPro" id="IPR050955">
    <property type="entry name" value="Plant_Biomass_Hydrol_Est"/>
</dbReference>
<reference evidence="3 4" key="1">
    <citation type="submission" date="2019-01" db="EMBL/GenBank/DDBJ databases">
        <title>Draft genome sequences of three monokaryotic isolates of the white-rot basidiomycete fungus Dichomitus squalens.</title>
        <authorList>
            <consortium name="DOE Joint Genome Institute"/>
            <person name="Lopez S.C."/>
            <person name="Andreopoulos B."/>
            <person name="Pangilinan J."/>
            <person name="Lipzen A."/>
            <person name="Riley R."/>
            <person name="Ahrendt S."/>
            <person name="Ng V."/>
            <person name="Barry K."/>
            <person name="Daum C."/>
            <person name="Grigoriev I.V."/>
            <person name="Hilden K.S."/>
            <person name="Makela M.R."/>
            <person name="de Vries R.P."/>
        </authorList>
    </citation>
    <scope>NUCLEOTIDE SEQUENCE [LARGE SCALE GENOMIC DNA]</scope>
    <source>
        <strain evidence="3 4">CBS 464.89</strain>
    </source>
</reference>
<dbReference type="SUPFAM" id="SSF53474">
    <property type="entry name" value="alpha/beta-Hydrolases"/>
    <property type="match status" value="1"/>
</dbReference>
<evidence type="ECO:0000259" key="2">
    <source>
        <dbReference type="Pfam" id="PF00326"/>
    </source>
</evidence>
<dbReference type="AlphaFoldDB" id="A0A4Q9PAE9"/>
<keyword evidence="4" id="KW-1185">Reference proteome</keyword>
<organism evidence="3 4">
    <name type="scientific">Dichomitus squalens</name>
    <dbReference type="NCBI Taxonomy" id="114155"/>
    <lineage>
        <taxon>Eukaryota</taxon>
        <taxon>Fungi</taxon>
        <taxon>Dikarya</taxon>
        <taxon>Basidiomycota</taxon>
        <taxon>Agaricomycotina</taxon>
        <taxon>Agaricomycetes</taxon>
        <taxon>Polyporales</taxon>
        <taxon>Polyporaceae</taxon>
        <taxon>Dichomitus</taxon>
    </lineage>
</organism>
<evidence type="ECO:0000256" key="1">
    <source>
        <dbReference type="ARBA" id="ARBA00022729"/>
    </source>
</evidence>
<dbReference type="Proteomes" id="UP000292082">
    <property type="component" value="Unassembled WGS sequence"/>
</dbReference>
<name>A0A4Q9PAE9_9APHY</name>
<dbReference type="GO" id="GO:0006508">
    <property type="term" value="P:proteolysis"/>
    <property type="evidence" value="ECO:0007669"/>
    <property type="project" value="InterPro"/>
</dbReference>
<keyword evidence="1" id="KW-0732">Signal</keyword>
<dbReference type="PANTHER" id="PTHR43037">
    <property type="entry name" value="UNNAMED PRODUCT-RELATED"/>
    <property type="match status" value="1"/>
</dbReference>
<dbReference type="EMBL" id="ML145084">
    <property type="protein sequence ID" value="TBU66167.1"/>
    <property type="molecule type" value="Genomic_DNA"/>
</dbReference>
<dbReference type="InterPro" id="IPR029058">
    <property type="entry name" value="AB_hydrolase_fold"/>
</dbReference>